<name>A0A4Q7YNP7_9GAMM</name>
<evidence type="ECO:0000313" key="3">
    <source>
        <dbReference type="Proteomes" id="UP000292423"/>
    </source>
</evidence>
<evidence type="ECO:0000313" key="2">
    <source>
        <dbReference type="EMBL" id="RZU38493.1"/>
    </source>
</evidence>
<keyword evidence="1" id="KW-0472">Membrane</keyword>
<sequence length="95" mass="10337">MGWDLLVKEMLITAVLLLVVYAGLRLLARKGWLTQLPGAPLKRMQALQSLRLSARTTAFLIKVDETEVLIVEGASGVETTILPTVPGKTPPEKEA</sequence>
<keyword evidence="1" id="KW-0812">Transmembrane</keyword>
<organism evidence="2 3">
    <name type="scientific">Fluviicoccus keumensis</name>
    <dbReference type="NCBI Taxonomy" id="1435465"/>
    <lineage>
        <taxon>Bacteria</taxon>
        <taxon>Pseudomonadati</taxon>
        <taxon>Pseudomonadota</taxon>
        <taxon>Gammaproteobacteria</taxon>
        <taxon>Moraxellales</taxon>
        <taxon>Moraxellaceae</taxon>
        <taxon>Fluviicoccus</taxon>
    </lineage>
</organism>
<protein>
    <submittedName>
        <fullName evidence="2">Uncharacterized protein</fullName>
    </submittedName>
</protein>
<accession>A0A4Q7YNP7</accession>
<reference evidence="2 3" key="1">
    <citation type="submission" date="2019-02" db="EMBL/GenBank/DDBJ databases">
        <title>Genomic Encyclopedia of Type Strains, Phase IV (KMG-IV): sequencing the most valuable type-strain genomes for metagenomic binning, comparative biology and taxonomic classification.</title>
        <authorList>
            <person name="Goeker M."/>
        </authorList>
    </citation>
    <scope>NUCLEOTIDE SEQUENCE [LARGE SCALE GENOMIC DNA]</scope>
    <source>
        <strain evidence="2 3">DSM 105135</strain>
    </source>
</reference>
<keyword evidence="3" id="KW-1185">Reference proteome</keyword>
<gene>
    <name evidence="2" type="ORF">EV700_2427</name>
</gene>
<keyword evidence="1" id="KW-1133">Transmembrane helix</keyword>
<dbReference type="Proteomes" id="UP000292423">
    <property type="component" value="Unassembled WGS sequence"/>
</dbReference>
<feature type="transmembrane region" description="Helical" evidence="1">
    <location>
        <begin position="6"/>
        <end position="27"/>
    </location>
</feature>
<dbReference type="EMBL" id="SHKX01000013">
    <property type="protein sequence ID" value="RZU38493.1"/>
    <property type="molecule type" value="Genomic_DNA"/>
</dbReference>
<evidence type="ECO:0000256" key="1">
    <source>
        <dbReference type="SAM" id="Phobius"/>
    </source>
</evidence>
<proteinExistence type="predicted"/>
<dbReference type="AlphaFoldDB" id="A0A4Q7YNP7"/>
<comment type="caution">
    <text evidence="2">The sequence shown here is derived from an EMBL/GenBank/DDBJ whole genome shotgun (WGS) entry which is preliminary data.</text>
</comment>